<proteinExistence type="predicted"/>
<evidence type="ECO:0000313" key="2">
    <source>
        <dbReference type="EMBL" id="CAG9972297.1"/>
    </source>
</evidence>
<evidence type="ECO:0000256" key="1">
    <source>
        <dbReference type="SAM" id="MobiDB-lite"/>
    </source>
</evidence>
<gene>
    <name evidence="2" type="ORF">CBYS24578_00000969</name>
</gene>
<dbReference type="PANTHER" id="PTHR37540">
    <property type="entry name" value="TRANSCRIPTION FACTOR (ACR-2), PUTATIVE-RELATED-RELATED"/>
    <property type="match status" value="1"/>
</dbReference>
<dbReference type="EMBL" id="CABFNO020001240">
    <property type="protein sequence ID" value="CAG9972297.1"/>
    <property type="molecule type" value="Genomic_DNA"/>
</dbReference>
<name>A0A9N9U269_9HYPO</name>
<dbReference type="OrthoDB" id="4937900at2759"/>
<keyword evidence="3" id="KW-1185">Reference proteome</keyword>
<sequence length="479" mass="53035">MPTSGSEAKRINARTPTPKTAFGSRGVRPRCMGTTSCLHSGSDCIYPSSRELTPCVNEEVVKYEVDDGHDVGSLVSNRPFNSYVGGSFDVLPEASKALLRHYAVFSVRGQRPVVRENELSVINKAFENPGYMHMCLVLAACQWAWVRGSLDEVTLPFLHHKSATYRFVREQLLSVDTARTRETNLAISTLALTEAAIGDLETSTKHLMGFRTAMQSRPTGPSLPQKMLKTQVDLMAESIASDGANWMSESLRQMASVPNVVSVSEYQPTFLALIFTSIWDITALPPTEAPKYGWWEAASVWQNHTKHLNLNYELSRGFNPDTYKPRILNGDPQSSRTCFIATLFYLVSEVGAGQMDTALVDWLLEQLIDDITTCEQRIGASPITGPLWLWYVLFGAAVADSSRASDVVEAMQLTKWKRVFEDKLSIANEALGISDWATVKPMLAGITRGLDHEGAEDLRGIWEGSTFRNRSIAAIDQVS</sequence>
<reference evidence="3" key="1">
    <citation type="submission" date="2019-06" db="EMBL/GenBank/DDBJ databases">
        <authorList>
            <person name="Broberg M."/>
        </authorList>
    </citation>
    <scope>NUCLEOTIDE SEQUENCE [LARGE SCALE GENOMIC DNA]</scope>
</reference>
<reference evidence="2 3" key="2">
    <citation type="submission" date="2021-10" db="EMBL/GenBank/DDBJ databases">
        <authorList>
            <person name="Piombo E."/>
        </authorList>
    </citation>
    <scope>NUCLEOTIDE SEQUENCE [LARGE SCALE GENOMIC DNA]</scope>
</reference>
<dbReference type="PANTHER" id="PTHR37540:SF5">
    <property type="entry name" value="TRANSCRIPTION FACTOR DOMAIN-CONTAINING PROTEIN"/>
    <property type="match status" value="1"/>
</dbReference>
<evidence type="ECO:0000313" key="3">
    <source>
        <dbReference type="Proteomes" id="UP000754883"/>
    </source>
</evidence>
<dbReference type="Proteomes" id="UP000754883">
    <property type="component" value="Unassembled WGS sequence"/>
</dbReference>
<organism evidence="2 3">
    <name type="scientific">Clonostachys byssicola</name>
    <dbReference type="NCBI Taxonomy" id="160290"/>
    <lineage>
        <taxon>Eukaryota</taxon>
        <taxon>Fungi</taxon>
        <taxon>Dikarya</taxon>
        <taxon>Ascomycota</taxon>
        <taxon>Pezizomycotina</taxon>
        <taxon>Sordariomycetes</taxon>
        <taxon>Hypocreomycetidae</taxon>
        <taxon>Hypocreales</taxon>
        <taxon>Bionectriaceae</taxon>
        <taxon>Clonostachys</taxon>
    </lineage>
</organism>
<dbReference type="AlphaFoldDB" id="A0A9N9U269"/>
<protein>
    <submittedName>
        <fullName evidence="2">Uncharacterized protein</fullName>
    </submittedName>
</protein>
<accession>A0A9N9U269</accession>
<feature type="region of interest" description="Disordered" evidence="1">
    <location>
        <begin position="1"/>
        <end position="25"/>
    </location>
</feature>
<comment type="caution">
    <text evidence="2">The sequence shown here is derived from an EMBL/GenBank/DDBJ whole genome shotgun (WGS) entry which is preliminary data.</text>
</comment>